<keyword evidence="10" id="KW-1185">Reference proteome</keyword>
<dbReference type="GO" id="GO:0008017">
    <property type="term" value="F:microtubule binding"/>
    <property type="evidence" value="ECO:0007669"/>
    <property type="project" value="TreeGrafter"/>
</dbReference>
<feature type="region of interest" description="Disordered" evidence="7">
    <location>
        <begin position="565"/>
        <end position="691"/>
    </location>
</feature>
<dbReference type="EMBL" id="CAKXYY010000005">
    <property type="protein sequence ID" value="CAH2351887.1"/>
    <property type="molecule type" value="Genomic_DNA"/>
</dbReference>
<evidence type="ECO:0000256" key="5">
    <source>
        <dbReference type="ARBA" id="ARBA00022701"/>
    </source>
</evidence>
<dbReference type="Pfam" id="PF12348">
    <property type="entry name" value="CLASP_N"/>
    <property type="match status" value="2"/>
</dbReference>
<feature type="compositionally biased region" description="Basic and acidic residues" evidence="7">
    <location>
        <begin position="682"/>
        <end position="691"/>
    </location>
</feature>
<dbReference type="InterPro" id="IPR024395">
    <property type="entry name" value="CLASP_N_dom"/>
</dbReference>
<dbReference type="PANTHER" id="PTHR21567">
    <property type="entry name" value="CLASP"/>
    <property type="match status" value="1"/>
</dbReference>
<proteinExistence type="inferred from homology"/>
<dbReference type="Proteomes" id="UP000837801">
    <property type="component" value="Unassembled WGS sequence"/>
</dbReference>
<evidence type="ECO:0000313" key="9">
    <source>
        <dbReference type="EMBL" id="CAH2351887.1"/>
    </source>
</evidence>
<comment type="similarity">
    <text evidence="2">Belongs to the CLASP family.</text>
</comment>
<dbReference type="GO" id="GO:0051301">
    <property type="term" value="P:cell division"/>
    <property type="evidence" value="ECO:0007669"/>
    <property type="project" value="UniProtKB-KW"/>
</dbReference>
<dbReference type="GO" id="GO:0005881">
    <property type="term" value="C:cytoplasmic microtubule"/>
    <property type="evidence" value="ECO:0007669"/>
    <property type="project" value="TreeGrafter"/>
</dbReference>
<dbReference type="GO" id="GO:1990023">
    <property type="term" value="C:mitotic spindle midzone"/>
    <property type="evidence" value="ECO:0007669"/>
    <property type="project" value="TreeGrafter"/>
</dbReference>
<evidence type="ECO:0000256" key="6">
    <source>
        <dbReference type="ARBA" id="ARBA00022776"/>
    </source>
</evidence>
<dbReference type="OrthoDB" id="46159at2759"/>
<dbReference type="GO" id="GO:0005815">
    <property type="term" value="C:microtubule organizing center"/>
    <property type="evidence" value="ECO:0007669"/>
    <property type="project" value="TreeGrafter"/>
</dbReference>
<feature type="compositionally biased region" description="Polar residues" evidence="7">
    <location>
        <begin position="250"/>
        <end position="264"/>
    </location>
</feature>
<dbReference type="InterPro" id="IPR034085">
    <property type="entry name" value="TOG"/>
</dbReference>
<feature type="compositionally biased region" description="Low complexity" evidence="7">
    <location>
        <begin position="278"/>
        <end position="294"/>
    </location>
</feature>
<dbReference type="Gene3D" id="1.25.10.10">
    <property type="entry name" value="Leucine-rich Repeat Variant"/>
    <property type="match status" value="2"/>
</dbReference>
<feature type="domain" description="TOG" evidence="8">
    <location>
        <begin position="335"/>
        <end position="568"/>
    </location>
</feature>
<dbReference type="GO" id="GO:0005876">
    <property type="term" value="C:spindle microtubule"/>
    <property type="evidence" value="ECO:0007669"/>
    <property type="project" value="TreeGrafter"/>
</dbReference>
<evidence type="ECO:0000259" key="8">
    <source>
        <dbReference type="SMART" id="SM01349"/>
    </source>
</evidence>
<keyword evidence="6" id="KW-0131">Cell cycle</keyword>
<feature type="compositionally biased region" description="Polar residues" evidence="7">
    <location>
        <begin position="614"/>
        <end position="625"/>
    </location>
</feature>
<dbReference type="GO" id="GO:0060172">
    <property type="term" value="P:astral microtubule depolymerization"/>
    <property type="evidence" value="ECO:0007669"/>
    <property type="project" value="TreeGrafter"/>
</dbReference>
<feature type="compositionally biased region" description="Low complexity" evidence="7">
    <location>
        <begin position="658"/>
        <end position="680"/>
    </location>
</feature>
<evidence type="ECO:0000256" key="7">
    <source>
        <dbReference type="SAM" id="MobiDB-lite"/>
    </source>
</evidence>
<evidence type="ECO:0000313" key="10">
    <source>
        <dbReference type="Proteomes" id="UP000837801"/>
    </source>
</evidence>
<organism evidence="9 10">
    <name type="scientific">[Candida] railenensis</name>
    <dbReference type="NCBI Taxonomy" id="45579"/>
    <lineage>
        <taxon>Eukaryota</taxon>
        <taxon>Fungi</taxon>
        <taxon>Dikarya</taxon>
        <taxon>Ascomycota</taxon>
        <taxon>Saccharomycotina</taxon>
        <taxon>Pichiomycetes</taxon>
        <taxon>Debaryomycetaceae</taxon>
        <taxon>Kurtzmaniella</taxon>
    </lineage>
</organism>
<reference evidence="9" key="1">
    <citation type="submission" date="2022-03" db="EMBL/GenBank/DDBJ databases">
        <authorList>
            <person name="Legras J.-L."/>
            <person name="Devillers H."/>
            <person name="Grondin C."/>
        </authorList>
    </citation>
    <scope>NUCLEOTIDE SEQUENCE</scope>
    <source>
        <strain evidence="9">CLIB 1423</strain>
    </source>
</reference>
<gene>
    <name evidence="9" type="ORF">CLIB1423_05S00628</name>
</gene>
<protein>
    <recommendedName>
        <fullName evidence="3">Protein STU1</fullName>
    </recommendedName>
</protein>
<dbReference type="InterPro" id="IPR016024">
    <property type="entry name" value="ARM-type_fold"/>
</dbReference>
<evidence type="ECO:0000256" key="1">
    <source>
        <dbReference type="ARBA" id="ARBA00004186"/>
    </source>
</evidence>
<dbReference type="GO" id="GO:0090307">
    <property type="term" value="P:mitotic spindle assembly"/>
    <property type="evidence" value="ECO:0007669"/>
    <property type="project" value="TreeGrafter"/>
</dbReference>
<feature type="compositionally biased region" description="Basic and acidic residues" evidence="7">
    <location>
        <begin position="603"/>
        <end position="613"/>
    </location>
</feature>
<comment type="subcellular location">
    <subcellularLocation>
        <location evidence="1">Cytoplasm</location>
        <location evidence="1">Cytoskeleton</location>
        <location evidence="1">Spindle</location>
    </subcellularLocation>
</comment>
<keyword evidence="5" id="KW-0493">Microtubule</keyword>
<dbReference type="SUPFAM" id="SSF48371">
    <property type="entry name" value="ARM repeat"/>
    <property type="match status" value="1"/>
</dbReference>
<evidence type="ECO:0000256" key="4">
    <source>
        <dbReference type="ARBA" id="ARBA00022618"/>
    </source>
</evidence>
<keyword evidence="4" id="KW-0132">Cell division</keyword>
<name>A0A9P0QNM0_9ASCO</name>
<evidence type="ECO:0000256" key="3">
    <source>
        <dbReference type="ARBA" id="ARBA00016012"/>
    </source>
</evidence>
<sequence>MPITGDELFSVVTSSKNPAEILDAVNEFKAFVKKEFVDINQVPKYMEALCISVDYPGSVDVQVSSFAVIAHLVKRVSMQDHSGKVLNSQSFLVLPVILKRLGDPKASARSQAKRALEAYWFSAPQDVEMALIEIALGSTNLIVVQESINWITHIFSNVSHSFKIDDFLHGLIRIIITIDDEAIVDSIRNLFVQYYSSKSNQSSRHMLMSELTKNRVSQKFCEQVLKEIEGKDTTVHIIAVPNVSTNANPAGTKSNFITSSSSTRAKVPNSDESLFKKSSSPSNTQNNNSNYPKSKSPDTSHINVPEITDPELIKIASKYANYKFDVLPSGISIIDVDSSDILYNLVSSLAPPFEGKETEFNWISREKNIIQLRSILRGNSAQDLREDLVNCLKEISEPICKAVMSLRTSLSIHGCQLIKECAMILTTDFDALIELFIPTLTKLCSATKHIASTNSNVAIVSIYMNCSFSSKLVSKIQQSSLEKNFQPRSYCGVWLQIFLHRFHNSSQHSIEAYTKVIAKLLGDQNPTVRQAAKDTFWVFWTKFPSQGEAMLPKLEGNIVRALERSRPKQGASPGALSQAPSIPSVPISRKQSKPSIRESIIARNREIREKQRESGINSRPSSNMDIVSDEEKKVKLSLKASSSRLGGGPRRNFTHDPTSSTATSSTNSSSAKSRVASAGSTGDHKRDHSYQKSSFDLHADPIIKFLSSNQSELKVEGVNLLKFAILGEEELSPEIKGLVTSISVSNPIILKPLFLGSEDLLRKTFKYFTSSEDFIRVCCVLQDKIDARYVELIMSFVPLDEIYKSFSIILGYATKISSILNNSDLVMQMIKYKTSIFKISLEFLALALQKIPISDEIYSELISSLFEMVTILRSTDLHEKLLNLLSKFYLINEKLFEKDLHDASISIRDEIGHIMQDKKDDIIIDDDDDEDMSHHIQNLSVSYPSQISSSGTSYDLTKVVYQPSTTIPRKGSPLKEQSDLTMLVPTFGSKNEFTFQESKRSSPATNLDAEPQFDMVVEDNIDLDEYEAVGTTGKGPSVDNMEMDNIDNAEGDNVFVDQGPIDDSTRSRKSDLFSKFNKENSTELVQDFAQVQIGGEHPSNLENPIQLFIDKVDPLNKVSNKKKQIQIYQDESIQGSPQKQREYNYNEMNWFNYSVAKYRVDDNTSHVNSVSNSKTEDELSIEKFKSLCSNFGKNSLQNSEFLELLNFLQERNYTAEFCKFLDSQGAEILENSFWNFFELFEGNDDTLSSHSLFSGLLLLKQVLVNRAYIDLSKLWGTLFSLSEYSSKNNKNIDNNSRNIDHEMESISNEVTIAINEIFDEILVGSYSTQEILSLFMTVLQSINQMSYKRLVFVLESFYKLLNVNTIGFSLSDQVISHIDLSLGKFLNNESVVVRRCVVSIYGKLLKANLSIEVNKIENSEEKNIMDKILQRVPIPQKKLIEYYAQN</sequence>
<keyword evidence="6" id="KW-0498">Mitosis</keyword>
<dbReference type="InterPro" id="IPR011989">
    <property type="entry name" value="ARM-like"/>
</dbReference>
<evidence type="ECO:0000256" key="2">
    <source>
        <dbReference type="ARBA" id="ARBA00009549"/>
    </source>
</evidence>
<feature type="region of interest" description="Disordered" evidence="7">
    <location>
        <begin position="250"/>
        <end position="304"/>
    </location>
</feature>
<dbReference type="PANTHER" id="PTHR21567:SF9">
    <property type="entry name" value="CLIP-ASSOCIATING PROTEIN"/>
    <property type="match status" value="1"/>
</dbReference>
<accession>A0A9P0QNM0</accession>
<dbReference type="SMART" id="SM01349">
    <property type="entry name" value="TOG"/>
    <property type="match status" value="1"/>
</dbReference>
<comment type="caution">
    <text evidence="9">The sequence shown here is derived from an EMBL/GenBank/DDBJ whole genome shotgun (WGS) entry which is preliminary data.</text>
</comment>